<comment type="caution">
    <text evidence="2">The sequence shown here is derived from an EMBL/GenBank/DDBJ whole genome shotgun (WGS) entry which is preliminary data.</text>
</comment>
<protein>
    <submittedName>
        <fullName evidence="2">Uncharacterized protein</fullName>
    </submittedName>
</protein>
<evidence type="ECO:0000313" key="2">
    <source>
        <dbReference type="EMBL" id="CAF3611144.1"/>
    </source>
</evidence>
<sequence length="179" mass="21533">MNHPCALMAQNPYLIMNKKMIFSVGTDSRKNLLYCHVYSCPHTWTFYHNITNNFPSELFRCVRVISLHDECPFEHDFYLRIAHSSPFIKKLNLHNYQSQQNDHAQWPIIKYPHLIEIDLVKTHEDYLEELLNNRKIYLLDNVHLRVSYDSLKNQRSILQEMQRVLIVRKSFVLWCLTIQ</sequence>
<proteinExistence type="predicted"/>
<reference evidence="2" key="1">
    <citation type="submission" date="2021-02" db="EMBL/GenBank/DDBJ databases">
        <authorList>
            <person name="Nowell W R."/>
        </authorList>
    </citation>
    <scope>NUCLEOTIDE SEQUENCE</scope>
</reference>
<dbReference type="EMBL" id="CAJNYD010004603">
    <property type="protein sequence ID" value="CAF3611144.1"/>
    <property type="molecule type" value="Genomic_DNA"/>
</dbReference>
<dbReference type="EMBL" id="CAJNYT010002795">
    <property type="protein sequence ID" value="CAF3493147.1"/>
    <property type="molecule type" value="Genomic_DNA"/>
</dbReference>
<gene>
    <name evidence="1" type="ORF">GRG538_LOCUS17116</name>
    <name evidence="2" type="ORF">LUA448_LOCUS30933</name>
</gene>
<evidence type="ECO:0000313" key="3">
    <source>
        <dbReference type="Proteomes" id="UP000663833"/>
    </source>
</evidence>
<evidence type="ECO:0000313" key="1">
    <source>
        <dbReference type="EMBL" id="CAF3493147.1"/>
    </source>
</evidence>
<accession>A0A818NW60</accession>
<dbReference type="AlphaFoldDB" id="A0A818NW60"/>
<dbReference type="Proteomes" id="UP000663872">
    <property type="component" value="Unassembled WGS sequence"/>
</dbReference>
<name>A0A818NW60_9BILA</name>
<organism evidence="2 3">
    <name type="scientific">Rotaria socialis</name>
    <dbReference type="NCBI Taxonomy" id="392032"/>
    <lineage>
        <taxon>Eukaryota</taxon>
        <taxon>Metazoa</taxon>
        <taxon>Spiralia</taxon>
        <taxon>Gnathifera</taxon>
        <taxon>Rotifera</taxon>
        <taxon>Eurotatoria</taxon>
        <taxon>Bdelloidea</taxon>
        <taxon>Philodinida</taxon>
        <taxon>Philodinidae</taxon>
        <taxon>Rotaria</taxon>
    </lineage>
</organism>
<dbReference type="Proteomes" id="UP000663833">
    <property type="component" value="Unassembled WGS sequence"/>
</dbReference>